<gene>
    <name evidence="2" type="ORF">PAUS00366_LOCUS18142</name>
</gene>
<feature type="compositionally biased region" description="Polar residues" evidence="1">
    <location>
        <begin position="21"/>
        <end position="34"/>
    </location>
</feature>
<feature type="region of interest" description="Disordered" evidence="1">
    <location>
        <begin position="15"/>
        <end position="119"/>
    </location>
</feature>
<feature type="compositionally biased region" description="Low complexity" evidence="1">
    <location>
        <begin position="49"/>
        <end position="65"/>
    </location>
</feature>
<dbReference type="EMBL" id="HBIX01026645">
    <property type="protein sequence ID" value="CAE0725385.1"/>
    <property type="molecule type" value="Transcribed_RNA"/>
</dbReference>
<dbReference type="AlphaFoldDB" id="A0A7S4ENW6"/>
<feature type="compositionally biased region" description="Basic residues" evidence="1">
    <location>
        <begin position="69"/>
        <end position="80"/>
    </location>
</feature>
<accession>A0A7S4ENW6</accession>
<feature type="compositionally biased region" description="Low complexity" evidence="1">
    <location>
        <begin position="88"/>
        <end position="109"/>
    </location>
</feature>
<organism evidence="2">
    <name type="scientific">Pseudo-nitzschia australis</name>
    <dbReference type="NCBI Taxonomy" id="44445"/>
    <lineage>
        <taxon>Eukaryota</taxon>
        <taxon>Sar</taxon>
        <taxon>Stramenopiles</taxon>
        <taxon>Ochrophyta</taxon>
        <taxon>Bacillariophyta</taxon>
        <taxon>Bacillariophyceae</taxon>
        <taxon>Bacillariophycidae</taxon>
        <taxon>Bacillariales</taxon>
        <taxon>Bacillariaceae</taxon>
        <taxon>Pseudo-nitzschia</taxon>
    </lineage>
</organism>
<feature type="region of interest" description="Disordered" evidence="1">
    <location>
        <begin position="173"/>
        <end position="192"/>
    </location>
</feature>
<protein>
    <submittedName>
        <fullName evidence="2">Uncharacterized protein</fullName>
    </submittedName>
</protein>
<evidence type="ECO:0000313" key="2">
    <source>
        <dbReference type="EMBL" id="CAE0725385.1"/>
    </source>
</evidence>
<sequence>MRPLTMMSLRHINFGVRGSESPPSGRSLTRSASSFYKPDPSKESDVENSSSAVHSTSTSPSQHSSKTMQKQKKSFRRRRGQGLTKNASSSSLSSSQHTHTSNTQTQQQHPPIVGKTKTVNFEKIARVKRIKPRYQYSEQQHRDMWYSQSEYVEIKQRVLVTIKKMKGEKSRSKLFTDDDEQTARGLESRTRSASKERREFKITACRFVLDEQEHQDDLGINNPNRLRKKYLTASVVASSKALEVGRKDAETAAKDISLKEVLRVLRREHSSCPQLDEARQSLAL</sequence>
<proteinExistence type="predicted"/>
<name>A0A7S4ENW6_9STRA</name>
<reference evidence="2" key="1">
    <citation type="submission" date="2021-01" db="EMBL/GenBank/DDBJ databases">
        <authorList>
            <person name="Corre E."/>
            <person name="Pelletier E."/>
            <person name="Niang G."/>
            <person name="Scheremetjew M."/>
            <person name="Finn R."/>
            <person name="Kale V."/>
            <person name="Holt S."/>
            <person name="Cochrane G."/>
            <person name="Meng A."/>
            <person name="Brown T."/>
            <person name="Cohen L."/>
        </authorList>
    </citation>
    <scope>NUCLEOTIDE SEQUENCE</scope>
    <source>
        <strain evidence="2">10249 10 AB</strain>
    </source>
</reference>
<evidence type="ECO:0000256" key="1">
    <source>
        <dbReference type="SAM" id="MobiDB-lite"/>
    </source>
</evidence>